<keyword evidence="2" id="KW-0732">Signal</keyword>
<comment type="caution">
    <text evidence="4">The sequence shown here is derived from an EMBL/GenBank/DDBJ whole genome shotgun (WGS) entry which is preliminary data.</text>
</comment>
<feature type="region of interest" description="Disordered" evidence="1">
    <location>
        <begin position="23"/>
        <end position="171"/>
    </location>
</feature>
<evidence type="ECO:0000313" key="4">
    <source>
        <dbReference type="EMBL" id="RXK39022.1"/>
    </source>
</evidence>
<dbReference type="InterPro" id="IPR053020">
    <property type="entry name" value="Smr_domain_protein"/>
</dbReference>
<dbReference type="InterPro" id="IPR036063">
    <property type="entry name" value="Smr_dom_sf"/>
</dbReference>
<dbReference type="OrthoDB" id="3231855at2759"/>
<dbReference type="SMART" id="SM01162">
    <property type="entry name" value="DUF1771"/>
    <property type="match status" value="1"/>
</dbReference>
<evidence type="ECO:0000256" key="1">
    <source>
        <dbReference type="SAM" id="MobiDB-lite"/>
    </source>
</evidence>
<dbReference type="SMART" id="SM00463">
    <property type="entry name" value="SMR"/>
    <property type="match status" value="1"/>
</dbReference>
<feature type="domain" description="Smr" evidence="3">
    <location>
        <begin position="276"/>
        <end position="352"/>
    </location>
</feature>
<dbReference type="Gene3D" id="3.30.1370.110">
    <property type="match status" value="1"/>
</dbReference>
<name>A0A4Q1BMX8_TREME</name>
<dbReference type="PANTHER" id="PTHR47417">
    <property type="entry name" value="SMR DOMAIN-CONTAINING PROTEIN YPL199C"/>
    <property type="match status" value="1"/>
</dbReference>
<feature type="compositionally biased region" description="Low complexity" evidence="1">
    <location>
        <begin position="112"/>
        <end position="124"/>
    </location>
</feature>
<dbReference type="AlphaFoldDB" id="A0A4Q1BMX8"/>
<dbReference type="VEuPathDB" id="FungiDB:TREMEDRAFT_34383"/>
<feature type="compositionally biased region" description="Pro residues" evidence="1">
    <location>
        <begin position="48"/>
        <end position="57"/>
    </location>
</feature>
<dbReference type="EMBL" id="SDIL01000038">
    <property type="protein sequence ID" value="RXK39022.1"/>
    <property type="molecule type" value="Genomic_DNA"/>
</dbReference>
<evidence type="ECO:0000259" key="3">
    <source>
        <dbReference type="PROSITE" id="PS50828"/>
    </source>
</evidence>
<protein>
    <recommendedName>
        <fullName evidence="3">Smr domain-containing protein</fullName>
    </recommendedName>
</protein>
<reference evidence="4 5" key="1">
    <citation type="submission" date="2016-06" db="EMBL/GenBank/DDBJ databases">
        <title>Evolution of pathogenesis and genome organization in the Tremellales.</title>
        <authorList>
            <person name="Cuomo C."/>
            <person name="Litvintseva A."/>
            <person name="Heitman J."/>
            <person name="Chen Y."/>
            <person name="Sun S."/>
            <person name="Springer D."/>
            <person name="Dromer F."/>
            <person name="Young S."/>
            <person name="Zeng Q."/>
            <person name="Chapman S."/>
            <person name="Gujja S."/>
            <person name="Saif S."/>
            <person name="Birren B."/>
        </authorList>
    </citation>
    <scope>NUCLEOTIDE SEQUENCE [LARGE SCALE GENOMIC DNA]</scope>
    <source>
        <strain evidence="4 5">ATCC 28783</strain>
    </source>
</reference>
<feature type="chain" id="PRO_5020405468" description="Smr domain-containing protein" evidence="2">
    <location>
        <begin position="19"/>
        <end position="384"/>
    </location>
</feature>
<dbReference type="Pfam" id="PF01713">
    <property type="entry name" value="Smr"/>
    <property type="match status" value="1"/>
</dbReference>
<organism evidence="4 5">
    <name type="scientific">Tremella mesenterica</name>
    <name type="common">Jelly fungus</name>
    <dbReference type="NCBI Taxonomy" id="5217"/>
    <lineage>
        <taxon>Eukaryota</taxon>
        <taxon>Fungi</taxon>
        <taxon>Dikarya</taxon>
        <taxon>Basidiomycota</taxon>
        <taxon>Agaricomycotina</taxon>
        <taxon>Tremellomycetes</taxon>
        <taxon>Tremellales</taxon>
        <taxon>Tremellaceae</taxon>
        <taxon>Tremella</taxon>
    </lineage>
</organism>
<sequence length="384" mass="41973">MTSLFSCFSSLFEICCSSVKPTSPQTQNQQQYHPQTQQYQYSQNVPYPQGPQYPPNQPHVQSSYQGYPVQPQIPGQSQGYQSQGSYQSYQPQINPYQSQQQAYPPQQPIWNSSQSTGGQHTSTTFAEAAGGSIHGGKHEGKQGGKKKKKEKKQKLDGTGKPSGHVGGYGATGSAGYDGLPVGGVVGPHHPAFHNSDQVNATNSRYLSLREQARKEGDEAHRCFSESKSAYQIGNGAKAKELSMEAKQHQKRQKELDEEASNWIFHENNQSSPPNTIDLHGLYVKEALERVETAISRGQKMKQKELKVIVGKGIHSQGHVAKVKPAVEGLMMKYNLSAHLDPDNPGVLIVHLTGSDGMNPNGNSREIGSFVDNLGEKGNDGCLIM</sequence>
<keyword evidence="5" id="KW-1185">Reference proteome</keyword>
<dbReference type="Pfam" id="PF08590">
    <property type="entry name" value="DUF1771"/>
    <property type="match status" value="1"/>
</dbReference>
<dbReference type="SUPFAM" id="SSF160443">
    <property type="entry name" value="SMR domain-like"/>
    <property type="match status" value="1"/>
</dbReference>
<dbReference type="InterPro" id="IPR013899">
    <property type="entry name" value="DUF1771"/>
</dbReference>
<dbReference type="PANTHER" id="PTHR47417:SF1">
    <property type="entry name" value="SMR DOMAIN-CONTAINING PROTEIN YPL199C"/>
    <property type="match status" value="1"/>
</dbReference>
<dbReference type="InterPro" id="IPR002625">
    <property type="entry name" value="Smr_dom"/>
</dbReference>
<dbReference type="STRING" id="5217.A0A4Q1BMX8"/>
<dbReference type="InParanoid" id="A0A4Q1BMX8"/>
<accession>A0A4Q1BMX8</accession>
<feature type="signal peptide" evidence="2">
    <location>
        <begin position="1"/>
        <end position="18"/>
    </location>
</feature>
<feature type="compositionally biased region" description="Low complexity" evidence="1">
    <location>
        <begin position="70"/>
        <end position="104"/>
    </location>
</feature>
<dbReference type="PROSITE" id="PS50828">
    <property type="entry name" value="SMR"/>
    <property type="match status" value="1"/>
</dbReference>
<proteinExistence type="predicted"/>
<gene>
    <name evidence="4" type="ORF">M231_03752</name>
</gene>
<feature type="compositionally biased region" description="Low complexity" evidence="1">
    <location>
        <begin position="23"/>
        <end position="47"/>
    </location>
</feature>
<feature type="compositionally biased region" description="Basic residues" evidence="1">
    <location>
        <begin position="143"/>
        <end position="152"/>
    </location>
</feature>
<dbReference type="Proteomes" id="UP000289152">
    <property type="component" value="Unassembled WGS sequence"/>
</dbReference>
<evidence type="ECO:0000256" key="2">
    <source>
        <dbReference type="SAM" id="SignalP"/>
    </source>
</evidence>
<evidence type="ECO:0000313" key="5">
    <source>
        <dbReference type="Proteomes" id="UP000289152"/>
    </source>
</evidence>